<dbReference type="Proteomes" id="UP001141950">
    <property type="component" value="Unassembled WGS sequence"/>
</dbReference>
<feature type="transmembrane region" description="Helical" evidence="1">
    <location>
        <begin position="181"/>
        <end position="201"/>
    </location>
</feature>
<dbReference type="InterPro" id="IPR001633">
    <property type="entry name" value="EAL_dom"/>
</dbReference>
<evidence type="ECO:0000313" key="6">
    <source>
        <dbReference type="Proteomes" id="UP001141950"/>
    </source>
</evidence>
<feature type="transmembrane region" description="Helical" evidence="1">
    <location>
        <begin position="207"/>
        <end position="229"/>
    </location>
</feature>
<dbReference type="PROSITE" id="PS50883">
    <property type="entry name" value="EAL"/>
    <property type="match status" value="1"/>
</dbReference>
<dbReference type="InterPro" id="IPR029787">
    <property type="entry name" value="Nucleotide_cyclase"/>
</dbReference>
<dbReference type="SMART" id="SM00267">
    <property type="entry name" value="GGDEF"/>
    <property type="match status" value="1"/>
</dbReference>
<evidence type="ECO:0000313" key="5">
    <source>
        <dbReference type="EMBL" id="MCR2806169.1"/>
    </source>
</evidence>
<dbReference type="SUPFAM" id="SSF55785">
    <property type="entry name" value="PYP-like sensor domain (PAS domain)"/>
    <property type="match status" value="1"/>
</dbReference>
<dbReference type="Pfam" id="PF00990">
    <property type="entry name" value="GGDEF"/>
    <property type="match status" value="1"/>
</dbReference>
<evidence type="ECO:0000259" key="3">
    <source>
        <dbReference type="PROSITE" id="PS50883"/>
    </source>
</evidence>
<keyword evidence="1" id="KW-0812">Transmembrane</keyword>
<dbReference type="InterPro" id="IPR000160">
    <property type="entry name" value="GGDEF_dom"/>
</dbReference>
<feature type="transmembrane region" description="Helical" evidence="1">
    <location>
        <begin position="141"/>
        <end position="161"/>
    </location>
</feature>
<dbReference type="Gene3D" id="3.30.70.270">
    <property type="match status" value="1"/>
</dbReference>
<dbReference type="FunFam" id="3.20.20.450:FF:000001">
    <property type="entry name" value="Cyclic di-GMP phosphodiesterase yahA"/>
    <property type="match status" value="1"/>
</dbReference>
<dbReference type="Gene3D" id="3.20.20.450">
    <property type="entry name" value="EAL domain"/>
    <property type="match status" value="1"/>
</dbReference>
<name>A0A9X2MSS6_9BACL</name>
<feature type="transmembrane region" description="Helical" evidence="1">
    <location>
        <begin position="39"/>
        <end position="56"/>
    </location>
</feature>
<dbReference type="InterPro" id="IPR013767">
    <property type="entry name" value="PAS_fold"/>
</dbReference>
<evidence type="ECO:0000256" key="1">
    <source>
        <dbReference type="SAM" id="Phobius"/>
    </source>
</evidence>
<feature type="domain" description="EAL" evidence="3">
    <location>
        <begin position="535"/>
        <end position="789"/>
    </location>
</feature>
<dbReference type="AlphaFoldDB" id="A0A9X2MSS6"/>
<dbReference type="InterPro" id="IPR043128">
    <property type="entry name" value="Rev_trsase/Diguanyl_cyclase"/>
</dbReference>
<dbReference type="PANTHER" id="PTHR44757">
    <property type="entry name" value="DIGUANYLATE CYCLASE DGCP"/>
    <property type="match status" value="1"/>
</dbReference>
<dbReference type="SMART" id="SM00052">
    <property type="entry name" value="EAL"/>
    <property type="match status" value="1"/>
</dbReference>
<dbReference type="InterPro" id="IPR035919">
    <property type="entry name" value="EAL_sf"/>
</dbReference>
<dbReference type="InterPro" id="IPR000014">
    <property type="entry name" value="PAS"/>
</dbReference>
<dbReference type="NCBIfam" id="TIGR00254">
    <property type="entry name" value="GGDEF"/>
    <property type="match status" value="1"/>
</dbReference>
<evidence type="ECO:0000259" key="4">
    <source>
        <dbReference type="PROSITE" id="PS50887"/>
    </source>
</evidence>
<dbReference type="SUPFAM" id="SSF55073">
    <property type="entry name" value="Nucleotide cyclase"/>
    <property type="match status" value="1"/>
</dbReference>
<dbReference type="Pfam" id="PF00989">
    <property type="entry name" value="PAS"/>
    <property type="match status" value="1"/>
</dbReference>
<dbReference type="PROSITE" id="PS50112">
    <property type="entry name" value="PAS"/>
    <property type="match status" value="1"/>
</dbReference>
<dbReference type="RefSeq" id="WP_257449345.1">
    <property type="nucleotide sequence ID" value="NZ_JANIPJ010000015.1"/>
</dbReference>
<sequence length="797" mass="90588">MSSTLTIVMLLSFIVPVLVLADTALVIIRRNPGHLENRLAFLTTAALALMVFFHFFEQMLPEQYAERITLYLVHPAAMAAATCGMLLHVLVTRHYRKWPKKVWLAVSAVPYVFYAVMLALKGERYFVTGVTVEHGWKQTEMAGGMYIVLAMLASCAAANFLMSLGALHKSNHSAGRSRYEVLFKANVFYIVSTVLVMALYASFSKLFFIPLSILYLTAVVWGVALRVFMHHDFLPTAERKYELLYQLSPAAIVIMDRHLQLKEVNPGALRLFGFERDEELKNRSLLEFVPEINRDPLREEYQTLFPNEDWSNREFAIVNRYQAARQVAVDTEIMMEGEEWRVLAVIKDITRQKEEEQTFHYMAHHDALTKLPNRYLFNAELEGSLADIRPKQGMLGVLLIDLDRFKLVNDTLGHSAGDEALIKVSERLLYSIGELHLLARLGGDEFIVLIKYAKEYEDIIGLAEELLASFQRPVTLLGQDFYFGGSIGISVYPYDGDSSDVLIKKADIAMYNAKRNGGNQYRLYTDDMIALVQRDVRLEKHLRRSLEKNEWVLHYQPQFDIQSGRLIGAEALIRWNSEELGMVFPGDFITLSEQLGLINEIGRWVINEACVQGKRWEDLGWTDFVLSVNVSSRQLDEPYFVKNVQSILQSSGLEPSHLCLEITESMVVDKLHAARYMLDELVALGIHIALDDFGTGYSSLSVLRQLPISVIKIDRSFITDMENDHEGLSIVKTIVSMGHDLNKQIVAEGVETKAQLDLLLDIGCDKAQGYYYSKPLPLESMNELLERSGELSKRRNA</sequence>
<dbReference type="Pfam" id="PF00563">
    <property type="entry name" value="EAL"/>
    <property type="match status" value="1"/>
</dbReference>
<feature type="transmembrane region" description="Helical" evidence="1">
    <location>
        <begin position="6"/>
        <end position="27"/>
    </location>
</feature>
<dbReference type="EMBL" id="JANIPJ010000015">
    <property type="protein sequence ID" value="MCR2806169.1"/>
    <property type="molecule type" value="Genomic_DNA"/>
</dbReference>
<dbReference type="SUPFAM" id="SSF141868">
    <property type="entry name" value="EAL domain-like"/>
    <property type="match status" value="1"/>
</dbReference>
<proteinExistence type="predicted"/>
<feature type="domain" description="PAS" evidence="2">
    <location>
        <begin position="237"/>
        <end position="308"/>
    </location>
</feature>
<keyword evidence="1" id="KW-1133">Transmembrane helix</keyword>
<dbReference type="CDD" id="cd01948">
    <property type="entry name" value="EAL"/>
    <property type="match status" value="1"/>
</dbReference>
<dbReference type="InterPro" id="IPR052155">
    <property type="entry name" value="Biofilm_reg_signaling"/>
</dbReference>
<dbReference type="CDD" id="cd00130">
    <property type="entry name" value="PAS"/>
    <property type="match status" value="1"/>
</dbReference>
<dbReference type="GO" id="GO:0006355">
    <property type="term" value="P:regulation of DNA-templated transcription"/>
    <property type="evidence" value="ECO:0007669"/>
    <property type="project" value="InterPro"/>
</dbReference>
<feature type="domain" description="GGDEF" evidence="4">
    <location>
        <begin position="393"/>
        <end position="526"/>
    </location>
</feature>
<dbReference type="PANTHER" id="PTHR44757:SF2">
    <property type="entry name" value="BIOFILM ARCHITECTURE MAINTENANCE PROTEIN MBAA"/>
    <property type="match status" value="1"/>
</dbReference>
<organism evidence="5 6">
    <name type="scientific">Paenibacillus soyae</name>
    <dbReference type="NCBI Taxonomy" id="2969249"/>
    <lineage>
        <taxon>Bacteria</taxon>
        <taxon>Bacillati</taxon>
        <taxon>Bacillota</taxon>
        <taxon>Bacilli</taxon>
        <taxon>Bacillales</taxon>
        <taxon>Paenibacillaceae</taxon>
        <taxon>Paenibacillus</taxon>
    </lineage>
</organism>
<gene>
    <name evidence="5" type="ORF">NQZ67_20010</name>
</gene>
<accession>A0A9X2MSS6</accession>
<feature type="transmembrane region" description="Helical" evidence="1">
    <location>
        <begin position="68"/>
        <end position="90"/>
    </location>
</feature>
<dbReference type="Gene3D" id="3.30.450.20">
    <property type="entry name" value="PAS domain"/>
    <property type="match status" value="1"/>
</dbReference>
<comment type="caution">
    <text evidence="5">The sequence shown here is derived from an EMBL/GenBank/DDBJ whole genome shotgun (WGS) entry which is preliminary data.</text>
</comment>
<keyword evidence="6" id="KW-1185">Reference proteome</keyword>
<dbReference type="CDD" id="cd01949">
    <property type="entry name" value="GGDEF"/>
    <property type="match status" value="1"/>
</dbReference>
<dbReference type="SMART" id="SM00091">
    <property type="entry name" value="PAS"/>
    <property type="match status" value="1"/>
</dbReference>
<keyword evidence="1" id="KW-0472">Membrane</keyword>
<protein>
    <submittedName>
        <fullName evidence="5">EAL domain-containing protein</fullName>
    </submittedName>
</protein>
<dbReference type="PROSITE" id="PS50887">
    <property type="entry name" value="GGDEF"/>
    <property type="match status" value="1"/>
</dbReference>
<evidence type="ECO:0000259" key="2">
    <source>
        <dbReference type="PROSITE" id="PS50112"/>
    </source>
</evidence>
<reference evidence="5" key="1">
    <citation type="submission" date="2022-08" db="EMBL/GenBank/DDBJ databases">
        <title>The genomic sequence of strain Paenibacillus sp. SCIV0701.</title>
        <authorList>
            <person name="Zhao H."/>
        </authorList>
    </citation>
    <scope>NUCLEOTIDE SEQUENCE</scope>
    <source>
        <strain evidence="5">SCIV0701</strain>
    </source>
</reference>
<dbReference type="InterPro" id="IPR035965">
    <property type="entry name" value="PAS-like_dom_sf"/>
</dbReference>
<dbReference type="NCBIfam" id="TIGR00229">
    <property type="entry name" value="sensory_box"/>
    <property type="match status" value="1"/>
</dbReference>
<feature type="transmembrane region" description="Helical" evidence="1">
    <location>
        <begin position="102"/>
        <end position="121"/>
    </location>
</feature>